<dbReference type="Proteomes" id="UP000515164">
    <property type="component" value="Unplaced"/>
</dbReference>
<name>A0A6P8M2I9_9HYME</name>
<keyword evidence="10" id="KW-0325">Glycoprotein</keyword>
<keyword evidence="9" id="KW-0675">Receptor</keyword>
<dbReference type="InterPro" id="IPR052192">
    <property type="entry name" value="Insect_Ionotropic_Sensory_Rcpt"/>
</dbReference>
<keyword evidence="5 13" id="KW-0812">Transmembrane</keyword>
<sequence length="649" mass="74813">MKIVMYLNVISIFFHLTATETYNNETLYIPLIKWIRSYYSASAVFLLHSSSENKNFDVWKLTYLSHTWSRLLHREQIATLSSTFKNIHALDRNNTLRPLAIVLLSGSDAVLEFSKYSESFRISHFAWFVIFVPTATHAENYCYNPPGNPFNLLYDTEMLVMCAGDPVLREWYSVDGNNTVISNLVKWYPKKQLKSPTAVVDLLSNLTLHERRNDLKGKVLRAVTIKNSIFAKKGDKLEGYFSRAVNELEKYLNFTLDIVTEELEFGSFNVTTKCWNGAFRLVASREVDIGLSDFSMTNFRLDYVDYTVPIITTRDCLYFKQPEMSAVKWLAYYKAYSFALWISLLMTIIIAQFTLAFIRSRIESTDLTMELYHEFIRIWGIFCQQGITEEFPRYSSLRLAYFTVLVTGIVIFAAYSASMISYVTAYVHNLPFRSIEEFVNDGTYDVILNKDSADYDMFALSKDPVSVHMMAKLRPIHTLPITIEDGFQKICDDPTLVYYSGYGKKMQGISNFHIPCDIVCIDTGRVDSLSLILPKNSQYTSILNYYVQKLLNTGLLNRFKNKVFFTKKNTFQPVGFYSVASVLIIFFCGVSLALFILIVEMYCNRYRNSQKFNRPINKRSVNSINPSMTCGYGFSTFLVQLVTIRSGRE</sequence>
<evidence type="ECO:0000256" key="6">
    <source>
        <dbReference type="ARBA" id="ARBA00022989"/>
    </source>
</evidence>
<keyword evidence="17" id="KW-1185">Reference proteome</keyword>
<feature type="transmembrane region" description="Helical" evidence="13">
    <location>
        <begin position="338"/>
        <end position="358"/>
    </location>
</feature>
<evidence type="ECO:0000256" key="7">
    <source>
        <dbReference type="ARBA" id="ARBA00023065"/>
    </source>
</evidence>
<dbReference type="AlphaFoldDB" id="A0A6P8M2I9"/>
<comment type="similarity">
    <text evidence="2">Belongs to the glutamate-gated ion channel (TC 1.A.10.1) family.</text>
</comment>
<evidence type="ECO:0000313" key="18">
    <source>
        <dbReference type="RefSeq" id="XP_033301958.1"/>
    </source>
</evidence>
<dbReference type="Pfam" id="PF00060">
    <property type="entry name" value="Lig_chan"/>
    <property type="match status" value="1"/>
</dbReference>
<evidence type="ECO:0000256" key="4">
    <source>
        <dbReference type="ARBA" id="ARBA00022475"/>
    </source>
</evidence>
<keyword evidence="12" id="KW-0407">Ion channel</keyword>
<evidence type="ECO:0000256" key="14">
    <source>
        <dbReference type="SAM" id="SignalP"/>
    </source>
</evidence>
<dbReference type="Pfam" id="PF10613">
    <property type="entry name" value="Lig_chan-Glu_bd"/>
    <property type="match status" value="1"/>
</dbReference>
<evidence type="ECO:0000256" key="5">
    <source>
        <dbReference type="ARBA" id="ARBA00022692"/>
    </source>
</evidence>
<feature type="signal peptide" evidence="14">
    <location>
        <begin position="1"/>
        <end position="19"/>
    </location>
</feature>
<evidence type="ECO:0000256" key="9">
    <source>
        <dbReference type="ARBA" id="ARBA00023170"/>
    </source>
</evidence>
<keyword evidence="7" id="KW-0406">Ion transport</keyword>
<proteinExistence type="inferred from homology"/>
<keyword evidence="3" id="KW-0813">Transport</keyword>
<feature type="domain" description="Ionotropic glutamate receptor L-glutamate and glycine-binding" evidence="16">
    <location>
        <begin position="232"/>
        <end position="314"/>
    </location>
</feature>
<dbReference type="GO" id="GO:0050906">
    <property type="term" value="P:detection of stimulus involved in sensory perception"/>
    <property type="evidence" value="ECO:0007669"/>
    <property type="project" value="UniProtKB-ARBA"/>
</dbReference>
<evidence type="ECO:0000256" key="2">
    <source>
        <dbReference type="ARBA" id="ARBA00008685"/>
    </source>
</evidence>
<dbReference type="PANTHER" id="PTHR42643:SF24">
    <property type="entry name" value="IONOTROPIC RECEPTOR 60A"/>
    <property type="match status" value="1"/>
</dbReference>
<accession>A0A6P8M2I9</accession>
<dbReference type="GO" id="GO:0005886">
    <property type="term" value="C:plasma membrane"/>
    <property type="evidence" value="ECO:0007669"/>
    <property type="project" value="UniProtKB-SubCell"/>
</dbReference>
<feature type="chain" id="PRO_5028320304" evidence="14">
    <location>
        <begin position="20"/>
        <end position="649"/>
    </location>
</feature>
<protein>
    <submittedName>
        <fullName evidence="18">Glutamate receptor 1-like</fullName>
    </submittedName>
</protein>
<dbReference type="Gene3D" id="1.10.287.70">
    <property type="match status" value="1"/>
</dbReference>
<evidence type="ECO:0000256" key="13">
    <source>
        <dbReference type="SAM" id="Phobius"/>
    </source>
</evidence>
<dbReference type="PANTHER" id="PTHR42643">
    <property type="entry name" value="IONOTROPIC RECEPTOR 20A-RELATED"/>
    <property type="match status" value="1"/>
</dbReference>
<organism evidence="17 18">
    <name type="scientific">Bombus bifarius</name>
    <dbReference type="NCBI Taxonomy" id="103933"/>
    <lineage>
        <taxon>Eukaryota</taxon>
        <taxon>Metazoa</taxon>
        <taxon>Ecdysozoa</taxon>
        <taxon>Arthropoda</taxon>
        <taxon>Hexapoda</taxon>
        <taxon>Insecta</taxon>
        <taxon>Pterygota</taxon>
        <taxon>Neoptera</taxon>
        <taxon>Endopterygota</taxon>
        <taxon>Hymenoptera</taxon>
        <taxon>Apocrita</taxon>
        <taxon>Aculeata</taxon>
        <taxon>Apoidea</taxon>
        <taxon>Anthophila</taxon>
        <taxon>Apidae</taxon>
        <taxon>Bombus</taxon>
        <taxon>Pyrobombus</taxon>
    </lineage>
</organism>
<feature type="transmembrane region" description="Helical" evidence="13">
    <location>
        <begin position="399"/>
        <end position="423"/>
    </location>
</feature>
<dbReference type="RefSeq" id="XP_033301958.1">
    <property type="nucleotide sequence ID" value="XM_033446067.1"/>
</dbReference>
<keyword evidence="4" id="KW-1003">Cell membrane</keyword>
<evidence type="ECO:0000256" key="11">
    <source>
        <dbReference type="ARBA" id="ARBA00023286"/>
    </source>
</evidence>
<gene>
    <name evidence="18" type="primary">LOC117206589</name>
</gene>
<dbReference type="GeneID" id="117206589"/>
<dbReference type="KEGG" id="bbif:117206589"/>
<evidence type="ECO:0000256" key="12">
    <source>
        <dbReference type="ARBA" id="ARBA00023303"/>
    </source>
</evidence>
<evidence type="ECO:0000256" key="1">
    <source>
        <dbReference type="ARBA" id="ARBA00004651"/>
    </source>
</evidence>
<evidence type="ECO:0000256" key="10">
    <source>
        <dbReference type="ARBA" id="ARBA00023180"/>
    </source>
</evidence>
<evidence type="ECO:0000259" key="15">
    <source>
        <dbReference type="Pfam" id="PF00060"/>
    </source>
</evidence>
<evidence type="ECO:0000259" key="16">
    <source>
        <dbReference type="Pfam" id="PF10613"/>
    </source>
</evidence>
<keyword evidence="11" id="KW-1071">Ligand-gated ion channel</keyword>
<keyword evidence="14" id="KW-0732">Signal</keyword>
<comment type="subcellular location">
    <subcellularLocation>
        <location evidence="1">Cell membrane</location>
        <topology evidence="1">Multi-pass membrane protein</topology>
    </subcellularLocation>
</comment>
<evidence type="ECO:0000256" key="8">
    <source>
        <dbReference type="ARBA" id="ARBA00023136"/>
    </source>
</evidence>
<keyword evidence="8 13" id="KW-0472">Membrane</keyword>
<dbReference type="InterPro" id="IPR001320">
    <property type="entry name" value="Iontro_rcpt_C"/>
</dbReference>
<dbReference type="InterPro" id="IPR019594">
    <property type="entry name" value="Glu/Gly-bd"/>
</dbReference>
<dbReference type="Gene3D" id="3.40.190.10">
    <property type="entry name" value="Periplasmic binding protein-like II"/>
    <property type="match status" value="1"/>
</dbReference>
<dbReference type="GO" id="GO:0015276">
    <property type="term" value="F:ligand-gated monoatomic ion channel activity"/>
    <property type="evidence" value="ECO:0007669"/>
    <property type="project" value="InterPro"/>
</dbReference>
<keyword evidence="6 13" id="KW-1133">Transmembrane helix</keyword>
<dbReference type="SUPFAM" id="SSF53850">
    <property type="entry name" value="Periplasmic binding protein-like II"/>
    <property type="match status" value="1"/>
</dbReference>
<evidence type="ECO:0000313" key="17">
    <source>
        <dbReference type="Proteomes" id="UP000515164"/>
    </source>
</evidence>
<feature type="transmembrane region" description="Helical" evidence="13">
    <location>
        <begin position="574"/>
        <end position="599"/>
    </location>
</feature>
<feature type="domain" description="Ionotropic glutamate receptor C-terminal" evidence="15">
    <location>
        <begin position="338"/>
        <end position="589"/>
    </location>
</feature>
<reference evidence="18" key="1">
    <citation type="submission" date="2025-08" db="UniProtKB">
        <authorList>
            <consortium name="RefSeq"/>
        </authorList>
    </citation>
    <scope>IDENTIFICATION</scope>
    <source>
        <tissue evidence="18">Muscle</tissue>
    </source>
</reference>
<evidence type="ECO:0000256" key="3">
    <source>
        <dbReference type="ARBA" id="ARBA00022448"/>
    </source>
</evidence>